<gene>
    <name evidence="1" type="ORF">S06H3_50333</name>
</gene>
<reference evidence="1" key="1">
    <citation type="journal article" date="2014" name="Front. Microbiol.">
        <title>High frequency of phylogenetically diverse reductive dehalogenase-homologous genes in deep subseafloor sedimentary metagenomes.</title>
        <authorList>
            <person name="Kawai M."/>
            <person name="Futagami T."/>
            <person name="Toyoda A."/>
            <person name="Takaki Y."/>
            <person name="Nishi S."/>
            <person name="Hori S."/>
            <person name="Arai W."/>
            <person name="Tsubouchi T."/>
            <person name="Morono Y."/>
            <person name="Uchiyama I."/>
            <person name="Ito T."/>
            <person name="Fujiyama A."/>
            <person name="Inagaki F."/>
            <person name="Takami H."/>
        </authorList>
    </citation>
    <scope>NUCLEOTIDE SEQUENCE</scope>
    <source>
        <strain evidence="1">Expedition CK06-06</strain>
    </source>
</reference>
<sequence>MKYRQYDHKRDKKAIQRIWHEIGWLEKGKEEIANLHIKSGRSTAITRGARRFKCSRM</sequence>
<organism evidence="1">
    <name type="scientific">marine sediment metagenome</name>
    <dbReference type="NCBI Taxonomy" id="412755"/>
    <lineage>
        <taxon>unclassified sequences</taxon>
        <taxon>metagenomes</taxon>
        <taxon>ecological metagenomes</taxon>
    </lineage>
</organism>
<comment type="caution">
    <text evidence="1">The sequence shown here is derived from an EMBL/GenBank/DDBJ whole genome shotgun (WGS) entry which is preliminary data.</text>
</comment>
<proteinExistence type="predicted"/>
<dbReference type="EMBL" id="BARV01031863">
    <property type="protein sequence ID" value="GAI42434.1"/>
    <property type="molecule type" value="Genomic_DNA"/>
</dbReference>
<feature type="non-terminal residue" evidence="1">
    <location>
        <position position="57"/>
    </location>
</feature>
<evidence type="ECO:0000313" key="1">
    <source>
        <dbReference type="EMBL" id="GAI42434.1"/>
    </source>
</evidence>
<name>X1QGN2_9ZZZZ</name>
<protein>
    <submittedName>
        <fullName evidence="1">Uncharacterized protein</fullName>
    </submittedName>
</protein>
<accession>X1QGN2</accession>
<dbReference type="AlphaFoldDB" id="X1QGN2"/>